<accession>A0ABU3WEA8</accession>
<evidence type="ECO:0000313" key="2">
    <source>
        <dbReference type="Proteomes" id="UP001278188"/>
    </source>
</evidence>
<gene>
    <name evidence="1" type="ORF">QR674_06965</name>
</gene>
<comment type="caution">
    <text evidence="1">The sequence shown here is derived from an EMBL/GenBank/DDBJ whole genome shotgun (WGS) entry which is preliminary data.</text>
</comment>
<dbReference type="Proteomes" id="UP001278188">
    <property type="component" value="Unassembled WGS sequence"/>
</dbReference>
<proteinExistence type="predicted"/>
<dbReference type="Gene3D" id="2.170.16.10">
    <property type="entry name" value="Hedgehog/Intein (Hint) domain"/>
    <property type="match status" value="1"/>
</dbReference>
<sequence>MKINSGFVAGTLVHTDKGLVAIQDIKAGDKVLSKAADGSGELVYKVISKTIVTEKVPVFLLQFNHYINPELSAIERINLRIELDDNDLPAPLFVTANHPFWTTNQGWLKAEYLTPQGTMVANDGKKFVSRIGGASMVNTKV</sequence>
<dbReference type="InterPro" id="IPR036844">
    <property type="entry name" value="Hint_dom_sf"/>
</dbReference>
<reference evidence="1 2" key="1">
    <citation type="submission" date="2023-06" db="EMBL/GenBank/DDBJ databases">
        <title>Genomic Analysis of Acinetobacter Strains Recovered from South Australian Aquatic Samples provides Insights into the Circulation of Antibiotic Resistance determinants in the Environment.</title>
        <authorList>
            <person name="Tobin L."/>
            <person name="Jarocki V.M."/>
            <person name="Kenyon J."/>
            <person name="Drigo B."/>
            <person name="Donner E."/>
            <person name="Djordjevic S.P."/>
            <person name="Hamidian M."/>
        </authorList>
    </citation>
    <scope>NUCLEOTIDE SEQUENCE [LARGE SCALE GENOMIC DNA]</scope>
    <source>
        <strain evidence="1 2">SAAc652</strain>
    </source>
</reference>
<organism evidence="1 2">
    <name type="scientific">Acinetobacter chinensis</name>
    <dbReference type="NCBI Taxonomy" id="2004650"/>
    <lineage>
        <taxon>Bacteria</taxon>
        <taxon>Pseudomonadati</taxon>
        <taxon>Pseudomonadota</taxon>
        <taxon>Gammaproteobacteria</taxon>
        <taxon>Moraxellales</taxon>
        <taxon>Moraxellaceae</taxon>
        <taxon>Acinetobacter</taxon>
    </lineage>
</organism>
<dbReference type="RefSeq" id="WP_317083009.1">
    <property type="nucleotide sequence ID" value="NZ_JASVDY010000002.1"/>
</dbReference>
<dbReference type="SUPFAM" id="SSF51294">
    <property type="entry name" value="Hedgehog/intein (Hint) domain"/>
    <property type="match status" value="1"/>
</dbReference>
<protein>
    <recommendedName>
        <fullName evidence="3">Hint domain-containing protein</fullName>
    </recommendedName>
</protein>
<dbReference type="EMBL" id="JASVDY010000002">
    <property type="protein sequence ID" value="MDV2468720.1"/>
    <property type="molecule type" value="Genomic_DNA"/>
</dbReference>
<name>A0ABU3WEA8_9GAMM</name>
<evidence type="ECO:0008006" key="3">
    <source>
        <dbReference type="Google" id="ProtNLM"/>
    </source>
</evidence>
<evidence type="ECO:0000313" key="1">
    <source>
        <dbReference type="EMBL" id="MDV2468720.1"/>
    </source>
</evidence>
<keyword evidence="2" id="KW-1185">Reference proteome</keyword>